<evidence type="ECO:0000259" key="2">
    <source>
        <dbReference type="Pfam" id="PF07486"/>
    </source>
</evidence>
<sequence>MAVRRRTRPPSRLSWAAVTFVPWCLAGGLLVSMAAEAGQEVVIGNTRADRAAAAAMPEDLVPASALEGPGFVLPAGDLLARDAHRAARDGVAAAPEPDEIEPRVLRKAGRAEPAVDTAHRRDPAVAMRPTFAARFGRPGALAHGRAAALAFQGGDGPADADGFAPVAVDSAWADPSVLRPLPQDLGVTTRPSHAANSPQAAPGSTTPHVQDGATPSVARAVSLASATPVPADGTPIEIAALPRFSRGPHGLVTQAGTAVGIARYHPDYSAMIDTARSEPEQRCLAQAVYFEARSEPEEGQAAVAQVVLNRAMSGLYPGSVCAVVFQNQQRRNACQFSFTCEGHALHVAEGEAWSRAMRIAREVTDGSTYVSDVGDATHYHASYVRPGWARALTRTDVIGHHVFYTLKPGQT</sequence>
<reference evidence="3 4" key="1">
    <citation type="submission" date="2018-09" db="EMBL/GenBank/DDBJ databases">
        <authorList>
            <person name="Grouzdev D.S."/>
            <person name="Krutkina M.S."/>
        </authorList>
    </citation>
    <scope>NUCLEOTIDE SEQUENCE [LARGE SCALE GENOMIC DNA]</scope>
    <source>
        <strain evidence="3 4">RmlP001</strain>
    </source>
</reference>
<dbReference type="EMBL" id="QYBC01000012">
    <property type="protein sequence ID" value="RYB04010.1"/>
    <property type="molecule type" value="Genomic_DNA"/>
</dbReference>
<feature type="domain" description="Cell wall hydrolase SleB" evidence="2">
    <location>
        <begin position="294"/>
        <end position="404"/>
    </location>
</feature>
<dbReference type="AlphaFoldDB" id="A0A4Q2RB34"/>
<dbReference type="Proteomes" id="UP000289411">
    <property type="component" value="Unassembled WGS sequence"/>
</dbReference>
<dbReference type="InterPro" id="IPR011105">
    <property type="entry name" value="Cell_wall_hydrolase_SleB"/>
</dbReference>
<evidence type="ECO:0000313" key="4">
    <source>
        <dbReference type="Proteomes" id="UP000289411"/>
    </source>
</evidence>
<feature type="region of interest" description="Disordered" evidence="1">
    <location>
        <begin position="182"/>
        <end position="213"/>
    </location>
</feature>
<protein>
    <submittedName>
        <fullName evidence="3">Cell wall hydrolase</fullName>
    </submittedName>
</protein>
<evidence type="ECO:0000256" key="1">
    <source>
        <dbReference type="SAM" id="MobiDB-lite"/>
    </source>
</evidence>
<feature type="compositionally biased region" description="Polar residues" evidence="1">
    <location>
        <begin position="189"/>
        <end position="208"/>
    </location>
</feature>
<dbReference type="Gene3D" id="1.10.10.2520">
    <property type="entry name" value="Cell wall hydrolase SleB, domain 1"/>
    <property type="match status" value="1"/>
</dbReference>
<dbReference type="OrthoDB" id="9785345at2"/>
<organism evidence="3 4">
    <name type="scientific">Lichenibacterium ramalinae</name>
    <dbReference type="NCBI Taxonomy" id="2316527"/>
    <lineage>
        <taxon>Bacteria</taxon>
        <taxon>Pseudomonadati</taxon>
        <taxon>Pseudomonadota</taxon>
        <taxon>Alphaproteobacteria</taxon>
        <taxon>Hyphomicrobiales</taxon>
        <taxon>Lichenihabitantaceae</taxon>
        <taxon>Lichenibacterium</taxon>
    </lineage>
</organism>
<accession>A0A4Q2RB34</accession>
<keyword evidence="4" id="KW-1185">Reference proteome</keyword>
<dbReference type="GO" id="GO:0016787">
    <property type="term" value="F:hydrolase activity"/>
    <property type="evidence" value="ECO:0007669"/>
    <property type="project" value="UniProtKB-KW"/>
</dbReference>
<evidence type="ECO:0000313" key="3">
    <source>
        <dbReference type="EMBL" id="RYB04010.1"/>
    </source>
</evidence>
<proteinExistence type="predicted"/>
<comment type="caution">
    <text evidence="3">The sequence shown here is derived from an EMBL/GenBank/DDBJ whole genome shotgun (WGS) entry which is preliminary data.</text>
</comment>
<dbReference type="InterPro" id="IPR042047">
    <property type="entry name" value="SleB_dom1"/>
</dbReference>
<gene>
    <name evidence="3" type="ORF">D3272_15170</name>
</gene>
<reference evidence="3 4" key="2">
    <citation type="submission" date="2019-02" db="EMBL/GenBank/DDBJ databases">
        <title>'Lichenibacterium ramalinii' gen. nov. sp. nov., 'Lichenibacterium minor' gen. nov. sp. nov.</title>
        <authorList>
            <person name="Pankratov T."/>
        </authorList>
    </citation>
    <scope>NUCLEOTIDE SEQUENCE [LARGE SCALE GENOMIC DNA]</scope>
    <source>
        <strain evidence="3 4">RmlP001</strain>
    </source>
</reference>
<dbReference type="Pfam" id="PF07486">
    <property type="entry name" value="Hydrolase_2"/>
    <property type="match status" value="1"/>
</dbReference>
<keyword evidence="3" id="KW-0378">Hydrolase</keyword>
<name>A0A4Q2RB34_9HYPH</name>